<accession>K0SMH6</accession>
<organism evidence="3 4">
    <name type="scientific">Thalassiosira oceanica</name>
    <name type="common">Marine diatom</name>
    <dbReference type="NCBI Taxonomy" id="159749"/>
    <lineage>
        <taxon>Eukaryota</taxon>
        <taxon>Sar</taxon>
        <taxon>Stramenopiles</taxon>
        <taxon>Ochrophyta</taxon>
        <taxon>Bacillariophyta</taxon>
        <taxon>Coscinodiscophyceae</taxon>
        <taxon>Thalassiosirophycidae</taxon>
        <taxon>Thalassiosirales</taxon>
        <taxon>Thalassiosiraceae</taxon>
        <taxon>Thalassiosira</taxon>
    </lineage>
</organism>
<keyword evidence="2" id="KW-1133">Transmembrane helix</keyword>
<sequence>MSEPLPLPPALHPASSGGSKSDRELVKSQLGSQHRQALVQRRSSAVVASAGATSPSDLDQWTSRFRDAAAAPQRTHPPTWGAGRLETSWLVLFRAFGLGATQQGLTAIHRVAGNGTLAKFYALLVRISILIRTMLVGLFRLARKRRDRRPELAAGVRGSSPRRQADDSQASAPAPAPRP</sequence>
<gene>
    <name evidence="3" type="ORF">THAOC_12501</name>
</gene>
<dbReference type="Proteomes" id="UP000266841">
    <property type="component" value="Unassembled WGS sequence"/>
</dbReference>
<feature type="region of interest" description="Disordered" evidence="1">
    <location>
        <begin position="150"/>
        <end position="179"/>
    </location>
</feature>
<dbReference type="EMBL" id="AGNL01014723">
    <property type="protein sequence ID" value="EJK66575.1"/>
    <property type="molecule type" value="Genomic_DNA"/>
</dbReference>
<evidence type="ECO:0000256" key="2">
    <source>
        <dbReference type="SAM" id="Phobius"/>
    </source>
</evidence>
<feature type="region of interest" description="Disordered" evidence="1">
    <location>
        <begin position="1"/>
        <end position="56"/>
    </location>
</feature>
<evidence type="ECO:0000313" key="3">
    <source>
        <dbReference type="EMBL" id="EJK66575.1"/>
    </source>
</evidence>
<reference evidence="3 4" key="1">
    <citation type="journal article" date="2012" name="Genome Biol.">
        <title>Genome and low-iron response of an oceanic diatom adapted to chronic iron limitation.</title>
        <authorList>
            <person name="Lommer M."/>
            <person name="Specht M."/>
            <person name="Roy A.S."/>
            <person name="Kraemer L."/>
            <person name="Andreson R."/>
            <person name="Gutowska M.A."/>
            <person name="Wolf J."/>
            <person name="Bergner S.V."/>
            <person name="Schilhabel M.B."/>
            <person name="Klostermeier U.C."/>
            <person name="Beiko R.G."/>
            <person name="Rosenstiel P."/>
            <person name="Hippler M."/>
            <person name="Laroche J."/>
        </authorList>
    </citation>
    <scope>NUCLEOTIDE SEQUENCE [LARGE SCALE GENOMIC DNA]</scope>
    <source>
        <strain evidence="3 4">CCMP1005</strain>
    </source>
</reference>
<feature type="compositionally biased region" description="Low complexity" evidence="1">
    <location>
        <begin position="37"/>
        <end position="56"/>
    </location>
</feature>
<evidence type="ECO:0000256" key="1">
    <source>
        <dbReference type="SAM" id="MobiDB-lite"/>
    </source>
</evidence>
<comment type="caution">
    <text evidence="3">The sequence shown here is derived from an EMBL/GenBank/DDBJ whole genome shotgun (WGS) entry which is preliminary data.</text>
</comment>
<dbReference type="AlphaFoldDB" id="K0SMH6"/>
<keyword evidence="2" id="KW-0472">Membrane</keyword>
<keyword evidence="2" id="KW-0812">Transmembrane</keyword>
<name>K0SMH6_THAOC</name>
<evidence type="ECO:0000313" key="4">
    <source>
        <dbReference type="Proteomes" id="UP000266841"/>
    </source>
</evidence>
<keyword evidence="4" id="KW-1185">Reference proteome</keyword>
<proteinExistence type="predicted"/>
<feature type="transmembrane region" description="Helical" evidence="2">
    <location>
        <begin position="120"/>
        <end position="139"/>
    </location>
</feature>
<protein>
    <submittedName>
        <fullName evidence="3">Uncharacterized protein</fullName>
    </submittedName>
</protein>
<feature type="compositionally biased region" description="Pro residues" evidence="1">
    <location>
        <begin position="1"/>
        <end position="11"/>
    </location>
</feature>